<organism evidence="1 2">
    <name type="scientific">Bradyrhizobium sediminis</name>
    <dbReference type="NCBI Taxonomy" id="2840469"/>
    <lineage>
        <taxon>Bacteria</taxon>
        <taxon>Pseudomonadati</taxon>
        <taxon>Pseudomonadota</taxon>
        <taxon>Alphaproteobacteria</taxon>
        <taxon>Hyphomicrobiales</taxon>
        <taxon>Nitrobacteraceae</taxon>
        <taxon>Bradyrhizobium</taxon>
    </lineage>
</organism>
<dbReference type="AlphaFoldDB" id="A0A975NQ76"/>
<protein>
    <submittedName>
        <fullName evidence="1">Uncharacterized protein</fullName>
    </submittedName>
</protein>
<dbReference type="EMBL" id="CP076135">
    <property type="protein sequence ID" value="QWG19337.1"/>
    <property type="molecule type" value="Genomic_DNA"/>
</dbReference>
<sequence length="113" mass="12526">MHKQSEEKLLEAILEIRNWIRAAAHGPVKTSLETALPDSKSRMAYQMLDGNASMDQVRIACKMSPNAVVALANRCTSMGLMEARQDKKRIRLFDLSDFGLIDANSSTKSGEKS</sequence>
<dbReference type="KEGG" id="bsei:KMZ68_05630"/>
<evidence type="ECO:0000313" key="1">
    <source>
        <dbReference type="EMBL" id="QWG19337.1"/>
    </source>
</evidence>
<dbReference type="Proteomes" id="UP000680805">
    <property type="component" value="Chromosome"/>
</dbReference>
<evidence type="ECO:0000313" key="2">
    <source>
        <dbReference type="Proteomes" id="UP000680805"/>
    </source>
</evidence>
<dbReference type="RefSeq" id="WP_215614865.1">
    <property type="nucleotide sequence ID" value="NZ_CP076135.1"/>
</dbReference>
<gene>
    <name evidence="1" type="ORF">KMZ68_05630</name>
</gene>
<name>A0A975NQ76_9BRAD</name>
<accession>A0A975NQ76</accession>
<proteinExistence type="predicted"/>
<reference evidence="1" key="1">
    <citation type="submission" date="2021-06" db="EMBL/GenBank/DDBJ databases">
        <title>Bradyrhizobium sp. S2-11-2 Genome sequencing.</title>
        <authorList>
            <person name="Jin L."/>
        </authorList>
    </citation>
    <scope>NUCLEOTIDE SEQUENCE</scope>
    <source>
        <strain evidence="1">S2-11-2</strain>
    </source>
</reference>